<proteinExistence type="predicted"/>
<name>A0ABS3GZU8_9ENTE</name>
<dbReference type="InterPro" id="IPR028098">
    <property type="entry name" value="Glyco_trans_4-like_N"/>
</dbReference>
<evidence type="ECO:0000259" key="2">
    <source>
        <dbReference type="Pfam" id="PF13439"/>
    </source>
</evidence>
<evidence type="ECO:0000313" key="3">
    <source>
        <dbReference type="EMBL" id="MBO0440375.1"/>
    </source>
</evidence>
<dbReference type="Pfam" id="PF00534">
    <property type="entry name" value="Glycos_transf_1"/>
    <property type="match status" value="1"/>
</dbReference>
<dbReference type="Gene3D" id="3.40.50.2000">
    <property type="entry name" value="Glycogen Phosphorylase B"/>
    <property type="match status" value="2"/>
</dbReference>
<dbReference type="EMBL" id="JAFLWD010000018">
    <property type="protein sequence ID" value="MBO0440375.1"/>
    <property type="molecule type" value="Genomic_DNA"/>
</dbReference>
<dbReference type="RefSeq" id="WP_207112436.1">
    <property type="nucleotide sequence ID" value="NZ_JAFLWD010000018.1"/>
</dbReference>
<protein>
    <submittedName>
        <fullName evidence="3">Glycosyltransferase</fullName>
    </submittedName>
</protein>
<dbReference type="InterPro" id="IPR050194">
    <property type="entry name" value="Glycosyltransferase_grp1"/>
</dbReference>
<dbReference type="InterPro" id="IPR001296">
    <property type="entry name" value="Glyco_trans_1"/>
</dbReference>
<dbReference type="Pfam" id="PF13439">
    <property type="entry name" value="Glyco_transf_4"/>
    <property type="match status" value="1"/>
</dbReference>
<dbReference type="PANTHER" id="PTHR45947">
    <property type="entry name" value="SULFOQUINOVOSYL TRANSFERASE SQD2"/>
    <property type="match status" value="1"/>
</dbReference>
<keyword evidence="4" id="KW-1185">Reference proteome</keyword>
<dbReference type="PANTHER" id="PTHR45947:SF3">
    <property type="entry name" value="SULFOQUINOVOSYL TRANSFERASE SQD2"/>
    <property type="match status" value="1"/>
</dbReference>
<evidence type="ECO:0000313" key="4">
    <source>
        <dbReference type="Proteomes" id="UP000664632"/>
    </source>
</evidence>
<sequence>MKILHYSLGYPPNRSGGLVKYALDLMQEQAVQGHQVISLYPGKLDLVKRKSYIKKDTIKSGDNTIVYELYNSLPLALFGGIRTPKDFMVHASLKMYHEFLMLIQPDVIHIHTLMGIHKEFFESAKQLNIKIVYTSHDYFGLAPEPNFFLDGKSYDDKNTIENWLQASKQSMSTNKLRLFQFKHYAYLRKIVNILDMKKSLVLTGNNIQKEIMLTKDEFEEYRQLKEFYYSIFCMIDQFHFNSTISKEVFIKNLPWIREEAYNVISITNTSISKHKVEKIKRKKKVIAYIGPYQEYKGYYEFLKLPQILGTTDFEYRIYGDIKSEENENIINGSRYSADQIAAVYQHIDILFVPSKWKETFGFVVLEALSYGKDVIVHTNVGAKDLVDPEYVYSDITIDVKRIIDKIENPHTDRKIKSMDKHAKEIIDFYKIGEKLS</sequence>
<dbReference type="SUPFAM" id="SSF53756">
    <property type="entry name" value="UDP-Glycosyltransferase/glycogen phosphorylase"/>
    <property type="match status" value="1"/>
</dbReference>
<dbReference type="Proteomes" id="UP000664632">
    <property type="component" value="Unassembled WGS sequence"/>
</dbReference>
<comment type="caution">
    <text evidence="3">The sequence shown here is derived from an EMBL/GenBank/DDBJ whole genome shotgun (WGS) entry which is preliminary data.</text>
</comment>
<feature type="domain" description="Glycosyl transferase family 1" evidence="1">
    <location>
        <begin position="273"/>
        <end position="413"/>
    </location>
</feature>
<accession>A0ABS3GZU8</accession>
<evidence type="ECO:0000259" key="1">
    <source>
        <dbReference type="Pfam" id="PF00534"/>
    </source>
</evidence>
<feature type="domain" description="Glycosyltransferase subfamily 4-like N-terminal" evidence="2">
    <location>
        <begin position="16"/>
        <end position="146"/>
    </location>
</feature>
<gene>
    <name evidence="3" type="ORF">JZO69_08385</name>
</gene>
<organism evidence="3 4">
    <name type="scientific">Candidatus Enterococcus ikei</name>
    <dbReference type="NCBI Taxonomy" id="2815326"/>
    <lineage>
        <taxon>Bacteria</taxon>
        <taxon>Bacillati</taxon>
        <taxon>Bacillota</taxon>
        <taxon>Bacilli</taxon>
        <taxon>Lactobacillales</taxon>
        <taxon>Enterococcaceae</taxon>
        <taxon>Enterococcus</taxon>
    </lineage>
</organism>
<reference evidence="3 4" key="1">
    <citation type="submission" date="2021-03" db="EMBL/GenBank/DDBJ databases">
        <title>Enterococcal diversity collection.</title>
        <authorList>
            <person name="Gilmore M.S."/>
            <person name="Schwartzman J."/>
            <person name="Van Tyne D."/>
            <person name="Martin M."/>
            <person name="Earl A.M."/>
            <person name="Manson A.L."/>
            <person name="Straub T."/>
            <person name="Salamzade R."/>
            <person name="Saavedra J."/>
            <person name="Lebreton F."/>
            <person name="Prichula J."/>
            <person name="Schaufler K."/>
            <person name="Gaca A."/>
            <person name="Sgardioli B."/>
            <person name="Wagenaar J."/>
            <person name="Strong T."/>
        </authorList>
    </citation>
    <scope>NUCLEOTIDE SEQUENCE [LARGE SCALE GENOMIC DNA]</scope>
    <source>
        <strain evidence="3 4">DIV0869a</strain>
    </source>
</reference>